<sequence>MRIFPLLAAIAVSALMYMAIFERDALLGLAQGAAQPPAPAVDADSTDTASPSDVAEPARVKVVVQRSAAAPLASAVIVRGQTTAARQVAVKAETSAVVVSAPLRKGATVNAGDVLCELDPGTRGAQQAEAQARRDEAQSRVPEAQARVAEAQARLDETLIKLNAAQKLGEGGFSSQTTLATAEAAVAAARAALSSAEAGLNAAHSGIEAAEAAVASTQAEIDRLTLTAPFEGLLESDTAELGSLLQTGSLCAQVIQLDPIKLVGFIPETEVDRVSLGAQAQARLAAGDREIAGTVTFISRASDPTTRTFQVEIEVPNPDLSIRDGQTAEIAIASAGVEAHLLPQSALTLNDDGTLGVRLIDAENTVDFAAVTLVRDTPEGIWVTGLPAQANVIVLGQEYVTAGVTVTPTFRDEAPE</sequence>
<dbReference type="Gene3D" id="2.40.50.100">
    <property type="match status" value="1"/>
</dbReference>
<feature type="domain" description="CusB-like beta-barrel" evidence="3">
    <location>
        <begin position="266"/>
        <end position="335"/>
    </location>
</feature>
<gene>
    <name evidence="4" type="ORF">SAMN04488041_102623</name>
</gene>
<dbReference type="RefSeq" id="WP_074635163.1">
    <property type="nucleotide sequence ID" value="NZ_CP160849.1"/>
</dbReference>
<dbReference type="InterPro" id="IPR006143">
    <property type="entry name" value="RND_pump_MFP"/>
</dbReference>
<dbReference type="PANTHER" id="PTHR30469:SF29">
    <property type="entry name" value="BLR2860 PROTEIN"/>
    <property type="match status" value="1"/>
</dbReference>
<name>A0A1H2UU55_9RHOB</name>
<protein>
    <submittedName>
        <fullName evidence="4">Membrane fusion protein, multidrug efflux system</fullName>
    </submittedName>
</protein>
<dbReference type="SUPFAM" id="SSF111369">
    <property type="entry name" value="HlyD-like secretion proteins"/>
    <property type="match status" value="1"/>
</dbReference>
<evidence type="ECO:0000313" key="4">
    <source>
        <dbReference type="EMBL" id="SDW59602.1"/>
    </source>
</evidence>
<dbReference type="InterPro" id="IPR058792">
    <property type="entry name" value="Beta-barrel_RND_2"/>
</dbReference>
<organism evidence="4 5">
    <name type="scientific">Sulfitobacter pontiacus</name>
    <dbReference type="NCBI Taxonomy" id="60137"/>
    <lineage>
        <taxon>Bacteria</taxon>
        <taxon>Pseudomonadati</taxon>
        <taxon>Pseudomonadota</taxon>
        <taxon>Alphaproteobacteria</taxon>
        <taxon>Rhodobacterales</taxon>
        <taxon>Roseobacteraceae</taxon>
        <taxon>Sulfitobacter</taxon>
    </lineage>
</organism>
<dbReference type="GO" id="GO:0015562">
    <property type="term" value="F:efflux transmembrane transporter activity"/>
    <property type="evidence" value="ECO:0007669"/>
    <property type="project" value="TreeGrafter"/>
</dbReference>
<evidence type="ECO:0000256" key="2">
    <source>
        <dbReference type="SAM" id="Coils"/>
    </source>
</evidence>
<keyword evidence="2" id="KW-0175">Coiled coil</keyword>
<dbReference type="STRING" id="60137.SAMN04488041_102623"/>
<evidence type="ECO:0000313" key="5">
    <source>
        <dbReference type="Proteomes" id="UP000183076"/>
    </source>
</evidence>
<comment type="similarity">
    <text evidence="1">Belongs to the membrane fusion protein (MFP) (TC 8.A.1) family.</text>
</comment>
<dbReference type="Gene3D" id="1.10.287.470">
    <property type="entry name" value="Helix hairpin bin"/>
    <property type="match status" value="1"/>
</dbReference>
<evidence type="ECO:0000256" key="1">
    <source>
        <dbReference type="ARBA" id="ARBA00009477"/>
    </source>
</evidence>
<dbReference type="AlphaFoldDB" id="A0A1H2UU55"/>
<proteinExistence type="inferred from homology"/>
<dbReference type="EMBL" id="FNNB01000002">
    <property type="protein sequence ID" value="SDW59602.1"/>
    <property type="molecule type" value="Genomic_DNA"/>
</dbReference>
<dbReference type="GO" id="GO:1990281">
    <property type="term" value="C:efflux pump complex"/>
    <property type="evidence" value="ECO:0007669"/>
    <property type="project" value="TreeGrafter"/>
</dbReference>
<dbReference type="Proteomes" id="UP000183076">
    <property type="component" value="Unassembled WGS sequence"/>
</dbReference>
<dbReference type="Gene3D" id="2.40.30.170">
    <property type="match status" value="1"/>
</dbReference>
<accession>A0A1H2UU55</accession>
<evidence type="ECO:0000259" key="3">
    <source>
        <dbReference type="Pfam" id="PF25954"/>
    </source>
</evidence>
<dbReference type="PANTHER" id="PTHR30469">
    <property type="entry name" value="MULTIDRUG RESISTANCE PROTEIN MDTA"/>
    <property type="match status" value="1"/>
</dbReference>
<dbReference type="GeneID" id="94021658"/>
<feature type="coiled-coil region" evidence="2">
    <location>
        <begin position="127"/>
        <end position="168"/>
    </location>
</feature>
<dbReference type="Pfam" id="PF25954">
    <property type="entry name" value="Beta-barrel_RND_2"/>
    <property type="match status" value="1"/>
</dbReference>
<reference evidence="5" key="1">
    <citation type="submission" date="2016-10" db="EMBL/GenBank/DDBJ databases">
        <authorList>
            <person name="Varghese N."/>
            <person name="Submissions S."/>
        </authorList>
    </citation>
    <scope>NUCLEOTIDE SEQUENCE [LARGE SCALE GENOMIC DNA]</scope>
    <source>
        <strain evidence="5">DSM 10014</strain>
    </source>
</reference>
<dbReference type="NCBIfam" id="TIGR01730">
    <property type="entry name" value="RND_mfp"/>
    <property type="match status" value="1"/>
</dbReference>
<dbReference type="Gene3D" id="2.40.420.20">
    <property type="match status" value="1"/>
</dbReference>